<gene>
    <name evidence="5" type="primary">LOC136086967</name>
</gene>
<comment type="cofactor">
    <cofactor evidence="1">
        <name>a divalent metal cation</name>
        <dbReference type="ChEBI" id="CHEBI:60240"/>
    </cofactor>
</comment>
<dbReference type="GeneID" id="136086967"/>
<keyword evidence="2" id="KW-0479">Metal-binding</keyword>
<protein>
    <submittedName>
        <fullName evidence="5">Uncharacterized protein LOC136086967</fullName>
    </submittedName>
</protein>
<organism evidence="4 5">
    <name type="scientific">Hydra vulgaris</name>
    <name type="common">Hydra</name>
    <name type="synonym">Hydra attenuata</name>
    <dbReference type="NCBI Taxonomy" id="6087"/>
    <lineage>
        <taxon>Eukaryota</taxon>
        <taxon>Metazoa</taxon>
        <taxon>Cnidaria</taxon>
        <taxon>Hydrozoa</taxon>
        <taxon>Hydroidolina</taxon>
        <taxon>Anthoathecata</taxon>
        <taxon>Aplanulata</taxon>
        <taxon>Hydridae</taxon>
        <taxon>Hydra</taxon>
    </lineage>
</organism>
<evidence type="ECO:0000259" key="3">
    <source>
        <dbReference type="Pfam" id="PF13359"/>
    </source>
</evidence>
<feature type="domain" description="DDE Tnp4" evidence="3">
    <location>
        <begin position="19"/>
        <end position="178"/>
    </location>
</feature>
<dbReference type="InterPro" id="IPR027806">
    <property type="entry name" value="HARBI1_dom"/>
</dbReference>
<evidence type="ECO:0000256" key="2">
    <source>
        <dbReference type="ARBA" id="ARBA00022723"/>
    </source>
</evidence>
<reference evidence="5" key="1">
    <citation type="submission" date="2025-08" db="UniProtKB">
        <authorList>
            <consortium name="RefSeq"/>
        </authorList>
    </citation>
    <scope>IDENTIFICATION</scope>
</reference>
<accession>A0ABM4CUD8</accession>
<dbReference type="Proteomes" id="UP001652625">
    <property type="component" value="Chromosome 11"/>
</dbReference>
<evidence type="ECO:0000313" key="4">
    <source>
        <dbReference type="Proteomes" id="UP001652625"/>
    </source>
</evidence>
<evidence type="ECO:0000313" key="5">
    <source>
        <dbReference type="RefSeq" id="XP_065665541.1"/>
    </source>
</evidence>
<dbReference type="RefSeq" id="XP_065665541.1">
    <property type="nucleotide sequence ID" value="XM_065809469.1"/>
</dbReference>
<name>A0ABM4CUD8_HYDVU</name>
<dbReference type="Pfam" id="PF13359">
    <property type="entry name" value="DDE_Tnp_4"/>
    <property type="match status" value="1"/>
</dbReference>
<proteinExistence type="predicted"/>
<evidence type="ECO:0000256" key="1">
    <source>
        <dbReference type="ARBA" id="ARBA00001968"/>
    </source>
</evidence>
<keyword evidence="4" id="KW-1185">Reference proteome</keyword>
<dbReference type="PANTHER" id="PTHR23080">
    <property type="entry name" value="THAP DOMAIN PROTEIN"/>
    <property type="match status" value="1"/>
</dbReference>
<sequence length="185" mass="20742">MRKVLPCYFYNFRSCISLIDCFDIFIQRSLGLNSRAQSWLSYKNSNTIKYLMSITPTGSVSFCSEGWGGRVSDKQVTIQSGFLNILETGDLILADRGFRIEQEVATKGAILKVPAFTKGRSQLSAKEVNKSRQLANVRIHVERVIGRLKKFDILNVKLPISQVDLLDNIVFTICGLVNMSNSVVV</sequence>